<comment type="caution">
    <text evidence="1">The sequence shown here is derived from an EMBL/GenBank/DDBJ whole genome shotgun (WGS) entry which is preliminary data.</text>
</comment>
<protein>
    <submittedName>
        <fullName evidence="1">Uncharacterized protein</fullName>
    </submittedName>
</protein>
<accession>A0ACC1CD48</accession>
<evidence type="ECO:0000313" key="1">
    <source>
        <dbReference type="EMBL" id="KAJ0113630.1"/>
    </source>
</evidence>
<keyword evidence="2" id="KW-1185">Reference proteome</keyword>
<sequence length="154" mass="17390">MVLWPSLSASDIRTLTPKLGLKFRQHVSRYLTCFALFQLLLWLIQSGAILYQAGKADFEYLEKKAMEWGEPKVPCLNSSRTSINRQPAIGVFRVYALFGDNPLSLWYPNGISSHLVLWPLHVYHKKHTMNQIVLGLFTVSISLPVAVTCANTQG</sequence>
<organism evidence="1 2">
    <name type="scientific">Pistacia atlantica</name>
    <dbReference type="NCBI Taxonomy" id="434234"/>
    <lineage>
        <taxon>Eukaryota</taxon>
        <taxon>Viridiplantae</taxon>
        <taxon>Streptophyta</taxon>
        <taxon>Embryophyta</taxon>
        <taxon>Tracheophyta</taxon>
        <taxon>Spermatophyta</taxon>
        <taxon>Magnoliopsida</taxon>
        <taxon>eudicotyledons</taxon>
        <taxon>Gunneridae</taxon>
        <taxon>Pentapetalae</taxon>
        <taxon>rosids</taxon>
        <taxon>malvids</taxon>
        <taxon>Sapindales</taxon>
        <taxon>Anacardiaceae</taxon>
        <taxon>Pistacia</taxon>
    </lineage>
</organism>
<reference evidence="2" key="1">
    <citation type="journal article" date="2023" name="G3 (Bethesda)">
        <title>Genome assembly and association tests identify interacting loci associated with vigor, precocity, and sex in interspecific pistachio rootstocks.</title>
        <authorList>
            <person name="Palmer W."/>
            <person name="Jacygrad E."/>
            <person name="Sagayaradj S."/>
            <person name="Cavanaugh K."/>
            <person name="Han R."/>
            <person name="Bertier L."/>
            <person name="Beede B."/>
            <person name="Kafkas S."/>
            <person name="Golino D."/>
            <person name="Preece J."/>
            <person name="Michelmore R."/>
        </authorList>
    </citation>
    <scope>NUCLEOTIDE SEQUENCE [LARGE SCALE GENOMIC DNA]</scope>
</reference>
<gene>
    <name evidence="1" type="ORF">Patl1_02578</name>
</gene>
<proteinExistence type="predicted"/>
<dbReference type="Proteomes" id="UP001164250">
    <property type="component" value="Chromosome 1"/>
</dbReference>
<dbReference type="EMBL" id="CM047897">
    <property type="protein sequence ID" value="KAJ0113630.1"/>
    <property type="molecule type" value="Genomic_DNA"/>
</dbReference>
<name>A0ACC1CD48_9ROSI</name>
<evidence type="ECO:0000313" key="2">
    <source>
        <dbReference type="Proteomes" id="UP001164250"/>
    </source>
</evidence>